<feature type="region of interest" description="Disordered" evidence="1">
    <location>
        <begin position="1"/>
        <end position="170"/>
    </location>
</feature>
<feature type="region of interest" description="Disordered" evidence="1">
    <location>
        <begin position="226"/>
        <end position="277"/>
    </location>
</feature>
<dbReference type="OrthoDB" id="9975114at2759"/>
<comment type="caution">
    <text evidence="2">The sequence shown here is derived from an EMBL/GenBank/DDBJ whole genome shotgun (WGS) entry which is preliminary data.</text>
</comment>
<protein>
    <submittedName>
        <fullName evidence="2">Uncharacterized protein</fullName>
    </submittedName>
</protein>
<reference evidence="2" key="1">
    <citation type="submission" date="2022-11" db="EMBL/GenBank/DDBJ databases">
        <authorList>
            <person name="Petersen C."/>
        </authorList>
    </citation>
    <scope>NUCLEOTIDE SEQUENCE</scope>
    <source>
        <strain evidence="2">IBT 29864</strain>
    </source>
</reference>
<feature type="region of interest" description="Disordered" evidence="1">
    <location>
        <begin position="686"/>
        <end position="837"/>
    </location>
</feature>
<feature type="region of interest" description="Disordered" evidence="1">
    <location>
        <begin position="600"/>
        <end position="621"/>
    </location>
</feature>
<feature type="compositionally biased region" description="Polar residues" evidence="1">
    <location>
        <begin position="699"/>
        <end position="723"/>
    </location>
</feature>
<evidence type="ECO:0000256" key="1">
    <source>
        <dbReference type="SAM" id="MobiDB-lite"/>
    </source>
</evidence>
<dbReference type="AlphaFoldDB" id="A0A9W9SPL3"/>
<dbReference type="EMBL" id="JAPZBS010000002">
    <property type="protein sequence ID" value="KAJ5381810.1"/>
    <property type="molecule type" value="Genomic_DNA"/>
</dbReference>
<organism evidence="2 3">
    <name type="scientific">Penicillium cataractarum</name>
    <dbReference type="NCBI Taxonomy" id="2100454"/>
    <lineage>
        <taxon>Eukaryota</taxon>
        <taxon>Fungi</taxon>
        <taxon>Dikarya</taxon>
        <taxon>Ascomycota</taxon>
        <taxon>Pezizomycotina</taxon>
        <taxon>Eurotiomycetes</taxon>
        <taxon>Eurotiomycetidae</taxon>
        <taxon>Eurotiales</taxon>
        <taxon>Aspergillaceae</taxon>
        <taxon>Penicillium</taxon>
    </lineage>
</organism>
<sequence length="885" mass="98419">MFSSISTRDRLRRSMSTRSMRRARPIREPEPVDPEIAKAQAKAAASRAMRSSASSTESKAYDRLGGPAQVAIPKRRPGSSLRYTNDDASVYSASIPPPVTPRQSTEDDGANRGHTLEDSAALPPITELQGLDGRDSSVPSSYRRLRKAKSMFSTRARPSHVPFGPPSMSPRHAFELDRSPEIELPRTLRPAVSFIRGRRQNNRAVRHAKSQDVAIQLARNQFMEDAGSPELQTRSSSLLNRRKRDHKPFRKSFRVTSDTGPIPGSTPEHTSRWASRNRSRTFSSSIKNGFRRVFGFSKPAEQESEFSLEEEAISIATPDTAVDSHPAGLVVGGKVNMDQFVMSSPLPVESPGGGKFLVMTRKARHRQSLSLIEEHGDLNKQLPRVPADPTRHQPPLCQGIISESDEATSPGVFNNWADSNDLYSALMQQIRRQAVHTPDEDIVFGTVPEYRAIPERASSIYSHRSKRTIRHIPSEESSTAGSFATARVGISKSPQWRQPGPLGHTSGKISQCMSNQENYPQLGTFLREKSPHSPYVIGEEPEEDTGSVVIARFEALRTGSESPSVYSRTTSGNTPTKVSSGCVASFINDETGTATIYSSQRTAYSSPTRPDGSTTLDSPVQPSVDWQKWMSSQIERIEKTSPTRAHIRENSQFEDDDDEIFMGILKRAPAPVPEMAVEPYLPEGDRCNDPLPQAEPKTLAQNNFSRPFSRASSVRTILSSQKIQPLEPMQGLPNPSSAEGICEPSVSDAPPVRVPSKQMPSPVRIRSSNMLAPPESPTPRRAGPKSQKRMWTQEQYRRYSARRPIANGKSNSFRSMRSYRDSRGMNNENTRQQEEHEDMMDDYHKLQDIHSTISTKRMVEMFLDSRRRQMGRDPSGSTAAGEAFI</sequence>
<evidence type="ECO:0000313" key="3">
    <source>
        <dbReference type="Proteomes" id="UP001147782"/>
    </source>
</evidence>
<feature type="compositionally biased region" description="Low complexity" evidence="1">
    <location>
        <begin position="37"/>
        <end position="58"/>
    </location>
</feature>
<feature type="compositionally biased region" description="Polar residues" evidence="1">
    <location>
        <begin position="230"/>
        <end position="239"/>
    </location>
</feature>
<accession>A0A9W9SPL3</accession>
<keyword evidence="3" id="KW-1185">Reference proteome</keyword>
<dbReference type="GeneID" id="81436346"/>
<feature type="compositionally biased region" description="Basic residues" evidence="1">
    <location>
        <begin position="10"/>
        <end position="24"/>
    </location>
</feature>
<proteinExistence type="predicted"/>
<dbReference type="Proteomes" id="UP001147782">
    <property type="component" value="Unassembled WGS sequence"/>
</dbReference>
<dbReference type="RefSeq" id="XP_056559381.1">
    <property type="nucleotide sequence ID" value="XM_056697169.1"/>
</dbReference>
<name>A0A9W9SPL3_9EURO</name>
<reference evidence="2" key="2">
    <citation type="journal article" date="2023" name="IMA Fungus">
        <title>Comparative genomic study of the Penicillium genus elucidates a diverse pangenome and 15 lateral gene transfer events.</title>
        <authorList>
            <person name="Petersen C."/>
            <person name="Sorensen T."/>
            <person name="Nielsen M.R."/>
            <person name="Sondergaard T.E."/>
            <person name="Sorensen J.L."/>
            <person name="Fitzpatrick D.A."/>
            <person name="Frisvad J.C."/>
            <person name="Nielsen K.L."/>
        </authorList>
    </citation>
    <scope>NUCLEOTIDE SEQUENCE</scope>
    <source>
        <strain evidence="2">IBT 29864</strain>
    </source>
</reference>
<feature type="compositionally biased region" description="Basic residues" evidence="1">
    <location>
        <begin position="240"/>
        <end position="253"/>
    </location>
</feature>
<evidence type="ECO:0000313" key="2">
    <source>
        <dbReference type="EMBL" id="KAJ5381810.1"/>
    </source>
</evidence>
<gene>
    <name evidence="2" type="ORF">N7496_004238</name>
</gene>